<reference evidence="5" key="1">
    <citation type="submission" date="2019-09" db="EMBL/GenBank/DDBJ databases">
        <title>Complete genome sequencing of four Arcobacter species reveals a diverse suite of mobile elements.</title>
        <authorList>
            <person name="Miller W.G."/>
            <person name="Yee E."/>
            <person name="Bono J.L."/>
        </authorList>
    </citation>
    <scope>NUCLEOTIDE SEQUENCE [LARGE SCALE GENOMIC DNA]</scope>
    <source>
        <strain evidence="5">LMG 26638</strain>
    </source>
</reference>
<dbReference type="SUPFAM" id="SSF46785">
    <property type="entry name" value="Winged helix' DNA-binding domain"/>
    <property type="match status" value="1"/>
</dbReference>
<evidence type="ECO:0000256" key="1">
    <source>
        <dbReference type="ARBA" id="ARBA00022491"/>
    </source>
</evidence>
<keyword evidence="1" id="KW-0678">Repressor</keyword>
<reference evidence="5" key="2">
    <citation type="submission" date="2019-09" db="EMBL/GenBank/DDBJ databases">
        <title>Taxonomic note: a critical rebuttal of the proposed division of the genus Arcobacter into six genera, emended descriptions of Arcobacter anaerophilus and the genus Arcobacter, and an assessment of genus-level boundaries for Epsilonproteobacteria using in silico genomic comparator tools.</title>
        <authorList>
            <person name="On S.L.W."/>
            <person name="Miller W.G."/>
            <person name="Biggs P."/>
            <person name="Cornelius A."/>
            <person name="Vandamme P."/>
        </authorList>
    </citation>
    <scope>NUCLEOTIDE SEQUENCE [LARGE SCALE GENOMIC DNA]</scope>
    <source>
        <strain evidence="5">LMG 26638</strain>
    </source>
</reference>
<dbReference type="InterPro" id="IPR036390">
    <property type="entry name" value="WH_DNA-bd_sf"/>
</dbReference>
<name>A0A5C2HD37_9BACT</name>
<dbReference type="RefSeq" id="WP_228255922.1">
    <property type="nucleotide sequence ID" value="NZ_BMEF01000023.1"/>
</dbReference>
<dbReference type="KEGG" id="apai:APAC_2431"/>
<keyword evidence="4" id="KW-0804">Transcription</keyword>
<dbReference type="PANTHER" id="PTHR34824">
    <property type="entry name" value="HEAT-INDUCIBLE TRANSCRIPTION REPRESSOR HRCA"/>
    <property type="match status" value="1"/>
</dbReference>
<dbReference type="InterPro" id="IPR002571">
    <property type="entry name" value="HrcA"/>
</dbReference>
<evidence type="ECO:0000256" key="3">
    <source>
        <dbReference type="ARBA" id="ARBA00023016"/>
    </source>
</evidence>
<dbReference type="Gene3D" id="1.10.10.10">
    <property type="entry name" value="Winged helix-like DNA-binding domain superfamily/Winged helix DNA-binding domain"/>
    <property type="match status" value="1"/>
</dbReference>
<keyword evidence="6" id="KW-1185">Reference proteome</keyword>
<dbReference type="PANTHER" id="PTHR34824:SF1">
    <property type="entry name" value="HEAT-INDUCIBLE TRANSCRIPTION REPRESSOR HRCA"/>
    <property type="match status" value="1"/>
</dbReference>
<dbReference type="Proteomes" id="UP000322726">
    <property type="component" value="Chromosome"/>
</dbReference>
<dbReference type="EMBL" id="CP035928">
    <property type="protein sequence ID" value="QEP35485.1"/>
    <property type="molecule type" value="Genomic_DNA"/>
</dbReference>
<protein>
    <submittedName>
        <fullName evidence="5">Heat-inducible transcription repressor</fullName>
    </submittedName>
</protein>
<evidence type="ECO:0000313" key="6">
    <source>
        <dbReference type="Proteomes" id="UP000322726"/>
    </source>
</evidence>
<evidence type="ECO:0000256" key="4">
    <source>
        <dbReference type="ARBA" id="ARBA00023163"/>
    </source>
</evidence>
<dbReference type="GO" id="GO:0045892">
    <property type="term" value="P:negative regulation of DNA-templated transcription"/>
    <property type="evidence" value="ECO:0007669"/>
    <property type="project" value="TreeGrafter"/>
</dbReference>
<gene>
    <name evidence="5" type="primary">hrcA</name>
    <name evidence="5" type="ORF">APAC_2431</name>
</gene>
<keyword evidence="3" id="KW-0346">Stress response</keyword>
<dbReference type="InterPro" id="IPR036388">
    <property type="entry name" value="WH-like_DNA-bd_sf"/>
</dbReference>
<keyword evidence="2" id="KW-0805">Transcription regulation</keyword>
<proteinExistence type="predicted"/>
<evidence type="ECO:0000313" key="5">
    <source>
        <dbReference type="EMBL" id="QEP35485.1"/>
    </source>
</evidence>
<evidence type="ECO:0000256" key="2">
    <source>
        <dbReference type="ARBA" id="ARBA00023015"/>
    </source>
</evidence>
<accession>A0A5C2HD37</accession>
<dbReference type="GO" id="GO:0003677">
    <property type="term" value="F:DNA binding"/>
    <property type="evidence" value="ECO:0007669"/>
    <property type="project" value="InterPro"/>
</dbReference>
<organism evidence="5 6">
    <name type="scientific">Malaciobacter pacificus</name>
    <dbReference type="NCBI Taxonomy" id="1080223"/>
    <lineage>
        <taxon>Bacteria</taxon>
        <taxon>Pseudomonadati</taxon>
        <taxon>Campylobacterota</taxon>
        <taxon>Epsilonproteobacteria</taxon>
        <taxon>Campylobacterales</taxon>
        <taxon>Arcobacteraceae</taxon>
        <taxon>Malaciobacter</taxon>
    </lineage>
</organism>
<dbReference type="AlphaFoldDB" id="A0A5C2HD37"/>
<sequence>MSAKKYKMVVNIMDKKEFLLQSIIKAYIEHLEPIGSTQLKSMYDIAYSPATIRGYFKKLGDEGYLAQEHVSSGRTPTSEALKQYWQTKLNFKLKGINLRALQYFASEIGLSVFVKKEKSDVLLNIINVENRYMILEFTSFAVSIKYTNALHRFLNDMISLSLNDILKISKDVVAYELYEAISNNIQNNDFEIFNYKEFLNLALTYNFDEFTINRFLKGHILDDIKEGLYFENLLPDDYLGICHNCMINNEDVKMLVVGQLSKNYEYFYRKITSF</sequence>